<feature type="region of interest" description="Disordered" evidence="5">
    <location>
        <begin position="1"/>
        <end position="21"/>
    </location>
</feature>
<sequence length="220" mass="24405">MTVPPGTAGAENPERPRRAQQERSRLAQQKILDAAVRVLDKHGYAKTSTLRIQKEAGVSRGGLLNHFPSRDKLLVAAVHHLALEWVTNLGTRAQWAADPVERIAEAIDTMWATYSQPYFWASVELWVAARSHEDLRLALLPKEYLMGSVIRASADALFGPALSSHPSYPVVRDLVITSMRGVALTYALDNRDPTKDPHLKHWNTVATTMLLEAEQNGSLP</sequence>
<keyword evidence="1" id="KW-0805">Transcription regulation</keyword>
<dbReference type="Proteomes" id="UP001190466">
    <property type="component" value="Chromosome"/>
</dbReference>
<feature type="compositionally biased region" description="Basic and acidic residues" evidence="5">
    <location>
        <begin position="12"/>
        <end position="21"/>
    </location>
</feature>
<keyword evidence="3" id="KW-0804">Transcription</keyword>
<keyword evidence="8" id="KW-1185">Reference proteome</keyword>
<evidence type="ECO:0000256" key="4">
    <source>
        <dbReference type="PROSITE-ProRule" id="PRU00335"/>
    </source>
</evidence>
<evidence type="ECO:0000256" key="5">
    <source>
        <dbReference type="SAM" id="MobiDB-lite"/>
    </source>
</evidence>
<dbReference type="Gene3D" id="1.10.357.10">
    <property type="entry name" value="Tetracycline Repressor, domain 2"/>
    <property type="match status" value="1"/>
</dbReference>
<organism evidence="7 8">
    <name type="scientific">[Mycobacterium] wendilense</name>
    <dbReference type="NCBI Taxonomy" id="3064284"/>
    <lineage>
        <taxon>Bacteria</taxon>
        <taxon>Bacillati</taxon>
        <taxon>Actinomycetota</taxon>
        <taxon>Actinomycetes</taxon>
        <taxon>Mycobacteriales</taxon>
        <taxon>Mycobacteriaceae</taxon>
        <taxon>Mycolicibacter</taxon>
    </lineage>
</organism>
<feature type="DNA-binding region" description="H-T-H motif" evidence="4">
    <location>
        <begin position="48"/>
        <end position="67"/>
    </location>
</feature>
<accession>A0ABN9NW95</accession>
<evidence type="ECO:0000259" key="6">
    <source>
        <dbReference type="PROSITE" id="PS50977"/>
    </source>
</evidence>
<feature type="domain" description="HTH tetR-type" evidence="6">
    <location>
        <begin position="25"/>
        <end position="85"/>
    </location>
</feature>
<evidence type="ECO:0000256" key="3">
    <source>
        <dbReference type="ARBA" id="ARBA00023163"/>
    </source>
</evidence>
<protein>
    <submittedName>
        <fullName evidence="7">TetR/AcrR family transcriptional regulator</fullName>
    </submittedName>
</protein>
<dbReference type="PANTHER" id="PTHR30055">
    <property type="entry name" value="HTH-TYPE TRANSCRIPTIONAL REGULATOR RUTR"/>
    <property type="match status" value="1"/>
</dbReference>
<dbReference type="RefSeq" id="WP_316515450.1">
    <property type="nucleotide sequence ID" value="NZ_OY726395.1"/>
</dbReference>
<gene>
    <name evidence="7" type="ORF">MU0050_001354</name>
</gene>
<dbReference type="EMBL" id="OY726395">
    <property type="protein sequence ID" value="CAJ1581065.1"/>
    <property type="molecule type" value="Genomic_DNA"/>
</dbReference>
<reference evidence="7 8" key="1">
    <citation type="submission" date="2023-08" db="EMBL/GenBank/DDBJ databases">
        <authorList>
            <person name="Folkvardsen B D."/>
            <person name="Norman A."/>
        </authorList>
    </citation>
    <scope>NUCLEOTIDE SEQUENCE [LARGE SCALE GENOMIC DNA]</scope>
    <source>
        <strain evidence="7 8">Mu0050</strain>
    </source>
</reference>
<evidence type="ECO:0000256" key="2">
    <source>
        <dbReference type="ARBA" id="ARBA00023125"/>
    </source>
</evidence>
<dbReference type="InterPro" id="IPR009057">
    <property type="entry name" value="Homeodomain-like_sf"/>
</dbReference>
<dbReference type="SUPFAM" id="SSF46689">
    <property type="entry name" value="Homeodomain-like"/>
    <property type="match status" value="1"/>
</dbReference>
<dbReference type="PANTHER" id="PTHR30055:SF234">
    <property type="entry name" value="HTH-TYPE TRANSCRIPTIONAL REGULATOR BETI"/>
    <property type="match status" value="1"/>
</dbReference>
<dbReference type="InterPro" id="IPR001647">
    <property type="entry name" value="HTH_TetR"/>
</dbReference>
<dbReference type="PRINTS" id="PR00455">
    <property type="entry name" value="HTHTETR"/>
</dbReference>
<name>A0ABN9NW95_9MYCO</name>
<proteinExistence type="predicted"/>
<dbReference type="InterPro" id="IPR050109">
    <property type="entry name" value="HTH-type_TetR-like_transc_reg"/>
</dbReference>
<dbReference type="PROSITE" id="PS50977">
    <property type="entry name" value="HTH_TETR_2"/>
    <property type="match status" value="1"/>
</dbReference>
<evidence type="ECO:0000313" key="8">
    <source>
        <dbReference type="Proteomes" id="UP001190466"/>
    </source>
</evidence>
<evidence type="ECO:0000313" key="7">
    <source>
        <dbReference type="EMBL" id="CAJ1581065.1"/>
    </source>
</evidence>
<keyword evidence="2 4" id="KW-0238">DNA-binding</keyword>
<dbReference type="Pfam" id="PF00440">
    <property type="entry name" value="TetR_N"/>
    <property type="match status" value="1"/>
</dbReference>
<evidence type="ECO:0000256" key="1">
    <source>
        <dbReference type="ARBA" id="ARBA00023015"/>
    </source>
</evidence>